<dbReference type="GO" id="GO:0005634">
    <property type="term" value="C:nucleus"/>
    <property type="evidence" value="ECO:0007669"/>
    <property type="project" value="UniProtKB-SubCell"/>
</dbReference>
<keyword evidence="3" id="KW-0862">Zinc</keyword>
<evidence type="ECO:0000256" key="1">
    <source>
        <dbReference type="ARBA" id="ARBA00004123"/>
    </source>
</evidence>
<feature type="region of interest" description="Disordered" evidence="8">
    <location>
        <begin position="166"/>
        <end position="240"/>
    </location>
</feature>
<dbReference type="Gene3D" id="4.10.240.10">
    <property type="entry name" value="Zn(2)-C6 fungal-type DNA-binding domain"/>
    <property type="match status" value="1"/>
</dbReference>
<protein>
    <recommendedName>
        <fullName evidence="9">Zn(2)-C6 fungal-type domain-containing protein</fullName>
    </recommendedName>
</protein>
<dbReference type="GO" id="GO:0000981">
    <property type="term" value="F:DNA-binding transcription factor activity, RNA polymerase II-specific"/>
    <property type="evidence" value="ECO:0007669"/>
    <property type="project" value="InterPro"/>
</dbReference>
<dbReference type="EMBL" id="FJUY01000017">
    <property type="protein sequence ID" value="CZT23696.1"/>
    <property type="molecule type" value="Genomic_DNA"/>
</dbReference>
<feature type="compositionally biased region" description="Polar residues" evidence="8">
    <location>
        <begin position="192"/>
        <end position="205"/>
    </location>
</feature>
<feature type="compositionally biased region" description="Basic and acidic residues" evidence="8">
    <location>
        <begin position="58"/>
        <end position="74"/>
    </location>
</feature>
<keyword evidence="6" id="KW-0804">Transcription</keyword>
<dbReference type="OrthoDB" id="5069333at2759"/>
<keyword evidence="5" id="KW-0238">DNA-binding</keyword>
<keyword evidence="2" id="KW-0479">Metal-binding</keyword>
<feature type="region of interest" description="Disordered" evidence="8">
    <location>
        <begin position="48"/>
        <end position="103"/>
    </location>
</feature>
<dbReference type="RefSeq" id="XP_023630420.1">
    <property type="nucleotide sequence ID" value="XM_023774652.1"/>
</dbReference>
<keyword evidence="4" id="KW-0805">Transcription regulation</keyword>
<evidence type="ECO:0000313" key="10">
    <source>
        <dbReference type="EMBL" id="CZT23696.1"/>
    </source>
</evidence>
<feature type="domain" description="Zn(2)-C6 fungal-type" evidence="9">
    <location>
        <begin position="16"/>
        <end position="46"/>
    </location>
</feature>
<dbReference type="PROSITE" id="PS50048">
    <property type="entry name" value="ZN2_CY6_FUNGAL_2"/>
    <property type="match status" value="1"/>
</dbReference>
<dbReference type="PANTHER" id="PTHR31313:SF81">
    <property type="entry name" value="TY1 ENHANCER ACTIVATOR"/>
    <property type="match status" value="1"/>
</dbReference>
<dbReference type="SUPFAM" id="SSF57701">
    <property type="entry name" value="Zn2/Cys6 DNA-binding domain"/>
    <property type="match status" value="1"/>
</dbReference>
<dbReference type="InterPro" id="IPR051615">
    <property type="entry name" value="Transcr_Regulatory_Elem"/>
</dbReference>
<proteinExistence type="predicted"/>
<organism evidence="10 11">
    <name type="scientific">Ramularia collo-cygni</name>
    <dbReference type="NCBI Taxonomy" id="112498"/>
    <lineage>
        <taxon>Eukaryota</taxon>
        <taxon>Fungi</taxon>
        <taxon>Dikarya</taxon>
        <taxon>Ascomycota</taxon>
        <taxon>Pezizomycotina</taxon>
        <taxon>Dothideomycetes</taxon>
        <taxon>Dothideomycetidae</taxon>
        <taxon>Mycosphaerellales</taxon>
        <taxon>Mycosphaerellaceae</taxon>
        <taxon>Ramularia</taxon>
    </lineage>
</organism>
<evidence type="ECO:0000256" key="4">
    <source>
        <dbReference type="ARBA" id="ARBA00023015"/>
    </source>
</evidence>
<dbReference type="InterPro" id="IPR001138">
    <property type="entry name" value="Zn2Cys6_DnaBD"/>
</dbReference>
<dbReference type="GO" id="GO:0003677">
    <property type="term" value="F:DNA binding"/>
    <property type="evidence" value="ECO:0007669"/>
    <property type="project" value="UniProtKB-KW"/>
</dbReference>
<feature type="compositionally biased region" description="Polar residues" evidence="8">
    <location>
        <begin position="212"/>
        <end position="240"/>
    </location>
</feature>
<sequence length="527" mass="56934">MPDKRRSSKVPRERKSCDICQTSKIGCGQERPACARCVKQNLECVYSLSRRVGRPRPKKNETDRRDSQARRVEDGTMPTRPVAGPSTDVGRSHSNDSTAGYSPSYTAQTSDYFDDVDIIYVTNTGSSATAEPRVNLYTPPASEDYDQQQLLNDLSLFTSMDVDMAPPEPRTPVSPTSVVHPRDLHTGWNPARNLNGQTSRPNTSAYYPAYSNAGSYSNPEPHSDISETSQPSSSVRNSMDSGEITSADLFLPFDVGSALTFDWSMSDPSNIIASEDPEDYPSPLIDIPLPFWELAPDVSGQPTSGDISPKTSCTCSADLLDVLAAKPAASTGPGIDINDNTFFAAAVQRSKCILASCTNVLDCKACAPKLSSALLLCEAMNAVSLALGMGSLWSTRPMMTNAISATITDSASSSAHQPPRITSSSSTATSSPPSGRCISSALARNEVAMRCGSYNVRGAERRLMLKALVMKRLTDMQGALHKLRLVVQTTDVANAFCQRTCADLARDLENKVAVRVEQFRNLQVSIE</sequence>
<dbReference type="Pfam" id="PF00172">
    <property type="entry name" value="Zn_clus"/>
    <property type="match status" value="1"/>
</dbReference>
<dbReference type="CDD" id="cd00067">
    <property type="entry name" value="GAL4"/>
    <property type="match status" value="1"/>
</dbReference>
<evidence type="ECO:0000256" key="6">
    <source>
        <dbReference type="ARBA" id="ARBA00023163"/>
    </source>
</evidence>
<dbReference type="PANTHER" id="PTHR31313">
    <property type="entry name" value="TY1 ENHANCER ACTIVATOR"/>
    <property type="match status" value="1"/>
</dbReference>
<feature type="region of interest" description="Disordered" evidence="8">
    <location>
        <begin position="410"/>
        <end position="435"/>
    </location>
</feature>
<dbReference type="GO" id="GO:0008270">
    <property type="term" value="F:zinc ion binding"/>
    <property type="evidence" value="ECO:0007669"/>
    <property type="project" value="InterPro"/>
</dbReference>
<evidence type="ECO:0000313" key="11">
    <source>
        <dbReference type="Proteomes" id="UP000225277"/>
    </source>
</evidence>
<dbReference type="Proteomes" id="UP000225277">
    <property type="component" value="Unassembled WGS sequence"/>
</dbReference>
<feature type="compositionally biased region" description="Low complexity" evidence="8">
    <location>
        <begin position="422"/>
        <end position="434"/>
    </location>
</feature>
<evidence type="ECO:0000256" key="8">
    <source>
        <dbReference type="SAM" id="MobiDB-lite"/>
    </source>
</evidence>
<evidence type="ECO:0000256" key="2">
    <source>
        <dbReference type="ARBA" id="ARBA00022723"/>
    </source>
</evidence>
<keyword evidence="7" id="KW-0539">Nucleus</keyword>
<evidence type="ECO:0000256" key="7">
    <source>
        <dbReference type="ARBA" id="ARBA00023242"/>
    </source>
</evidence>
<keyword evidence="11" id="KW-1185">Reference proteome</keyword>
<accession>A0A2D3V2U8</accession>
<dbReference type="PRINTS" id="PR00755">
    <property type="entry name" value="AFLATOXINBRP"/>
</dbReference>
<reference evidence="10 11" key="1">
    <citation type="submission" date="2016-03" db="EMBL/GenBank/DDBJ databases">
        <authorList>
            <person name="Ploux O."/>
        </authorList>
    </citation>
    <scope>NUCLEOTIDE SEQUENCE [LARGE SCALE GENOMIC DNA]</scope>
    <source>
        <strain evidence="10 11">URUG2</strain>
    </source>
</reference>
<evidence type="ECO:0000256" key="3">
    <source>
        <dbReference type="ARBA" id="ARBA00022833"/>
    </source>
</evidence>
<comment type="subcellular location">
    <subcellularLocation>
        <location evidence="1">Nucleus</location>
    </subcellularLocation>
</comment>
<dbReference type="SMART" id="SM00066">
    <property type="entry name" value="GAL4"/>
    <property type="match status" value="1"/>
</dbReference>
<dbReference type="AlphaFoldDB" id="A0A2D3V2U8"/>
<evidence type="ECO:0000259" key="9">
    <source>
        <dbReference type="PROSITE" id="PS50048"/>
    </source>
</evidence>
<gene>
    <name evidence="10" type="ORF">RCC_09410</name>
</gene>
<evidence type="ECO:0000256" key="5">
    <source>
        <dbReference type="ARBA" id="ARBA00023125"/>
    </source>
</evidence>
<dbReference type="GeneID" id="35604481"/>
<name>A0A2D3V2U8_9PEZI</name>
<dbReference type="InterPro" id="IPR036864">
    <property type="entry name" value="Zn2-C6_fun-type_DNA-bd_sf"/>
</dbReference>